<organism evidence="4 5">
    <name type="scientific">Cephus cinctus</name>
    <name type="common">Wheat stem sawfly</name>
    <dbReference type="NCBI Taxonomy" id="211228"/>
    <lineage>
        <taxon>Eukaryota</taxon>
        <taxon>Metazoa</taxon>
        <taxon>Ecdysozoa</taxon>
        <taxon>Arthropoda</taxon>
        <taxon>Hexapoda</taxon>
        <taxon>Insecta</taxon>
        <taxon>Pterygota</taxon>
        <taxon>Neoptera</taxon>
        <taxon>Endopterygota</taxon>
        <taxon>Hymenoptera</taxon>
        <taxon>Cephoidea</taxon>
        <taxon>Cephidae</taxon>
        <taxon>Cephus</taxon>
    </lineage>
</organism>
<dbReference type="AlphaFoldDB" id="A0AAJ7VZB7"/>
<dbReference type="PANTHER" id="PTHR43270">
    <property type="entry name" value="BETA-ALA-HIS DIPEPTIDASE"/>
    <property type="match status" value="1"/>
</dbReference>
<evidence type="ECO:0000256" key="3">
    <source>
        <dbReference type="ARBA" id="ARBA00022801"/>
    </source>
</evidence>
<dbReference type="GO" id="GO:0046872">
    <property type="term" value="F:metal ion binding"/>
    <property type="evidence" value="ECO:0007669"/>
    <property type="project" value="UniProtKB-KW"/>
</dbReference>
<keyword evidence="2" id="KW-0479">Metal-binding</keyword>
<sequence>MIYDTVSNDSPRELPKSRLPTLYKYIQEYENAFTETLKEVVAIQSISQQSDCFSNIVKMLNLCEKKLKDLGAIVEIVENNDIVNRKKLPPVLFGNLFTDADLKTVCVYGYVDTLPAKKSDGWETEPFNLIEKNGRLYGRGASDNKGPLLCWLHALEIYKTTKNDIPVNIKFVIEGSAKLRSHGLDNILVTKREFFEDVDFMCLTVDKTSQEVPCLKYGFRGVSHFSLEVICAERSIHSGIYGGAFNQPLIDAVNILSSLVDKNGKIAVSEILRDVQDISHREESIIRDIPFDVAKIKQKLGTTHLRHKEKPIRVIMHKTKLPSVSFHGFKMEFESVNKRSHAVVPNKCLKIIYDFSLSFYTRKFSALLTNLIVLITFRVVGKFSVRLVTNQTAIETFGHLDNYIRKIWQQCKSTNQYKFQMDFGINPWQEDPCDSHYCAAAKAIELVYGVKPMYLCEGSTMPCIAMFKSISPNSNLIVLPIGEYDSVPDSCKESISKISYLNGIKLVMAYLCYINEIK</sequence>
<keyword evidence="3" id="KW-0378">Hydrolase</keyword>
<protein>
    <submittedName>
        <fullName evidence="5">Cytosolic non-specific dipeptidase-like isoform X1</fullName>
    </submittedName>
</protein>
<dbReference type="Proteomes" id="UP000694920">
    <property type="component" value="Unplaced"/>
</dbReference>
<evidence type="ECO:0000256" key="1">
    <source>
        <dbReference type="ARBA" id="ARBA00022670"/>
    </source>
</evidence>
<evidence type="ECO:0000256" key="2">
    <source>
        <dbReference type="ARBA" id="ARBA00022723"/>
    </source>
</evidence>
<dbReference type="GO" id="GO:0008233">
    <property type="term" value="F:peptidase activity"/>
    <property type="evidence" value="ECO:0007669"/>
    <property type="project" value="UniProtKB-KW"/>
</dbReference>
<dbReference type="InterPro" id="IPR051458">
    <property type="entry name" value="Cyt/Met_Dipeptidase"/>
</dbReference>
<dbReference type="Gene3D" id="3.40.630.10">
    <property type="entry name" value="Zn peptidases"/>
    <property type="match status" value="1"/>
</dbReference>
<dbReference type="Pfam" id="PF01546">
    <property type="entry name" value="Peptidase_M20"/>
    <property type="match status" value="1"/>
</dbReference>
<accession>A0AAJ7VZB7</accession>
<evidence type="ECO:0000313" key="4">
    <source>
        <dbReference type="Proteomes" id="UP000694920"/>
    </source>
</evidence>
<gene>
    <name evidence="5" type="primary">LOC112494062</name>
</gene>
<dbReference type="GeneID" id="112494062"/>
<dbReference type="InterPro" id="IPR002933">
    <property type="entry name" value="Peptidase_M20"/>
</dbReference>
<evidence type="ECO:0000313" key="5">
    <source>
        <dbReference type="RefSeq" id="XP_024938749.1"/>
    </source>
</evidence>
<name>A0AAJ7VZB7_CEPCN</name>
<keyword evidence="1" id="KW-0645">Protease</keyword>
<proteinExistence type="predicted"/>
<dbReference type="RefSeq" id="XP_024938749.1">
    <property type="nucleotide sequence ID" value="XM_025082981.1"/>
</dbReference>
<keyword evidence="4" id="KW-1185">Reference proteome</keyword>
<dbReference type="SUPFAM" id="SSF53187">
    <property type="entry name" value="Zn-dependent exopeptidases"/>
    <property type="match status" value="1"/>
</dbReference>
<dbReference type="GO" id="GO:0006508">
    <property type="term" value="P:proteolysis"/>
    <property type="evidence" value="ECO:0007669"/>
    <property type="project" value="UniProtKB-KW"/>
</dbReference>
<dbReference type="KEGG" id="ccin:112494062"/>
<reference evidence="5" key="1">
    <citation type="submission" date="2025-08" db="UniProtKB">
        <authorList>
            <consortium name="RefSeq"/>
        </authorList>
    </citation>
    <scope>IDENTIFICATION</scope>
</reference>
<dbReference type="Gene3D" id="3.30.70.360">
    <property type="match status" value="1"/>
</dbReference>
<dbReference type="PANTHER" id="PTHR43270:SF4">
    <property type="entry name" value="CARNOSINE DIPEPTIDASE 2, ISOFORM A"/>
    <property type="match status" value="1"/>
</dbReference>